<evidence type="ECO:0000256" key="1">
    <source>
        <dbReference type="ARBA" id="ARBA00010873"/>
    </source>
</evidence>
<gene>
    <name evidence="4" type="ORF">DAH51_27895</name>
</gene>
<evidence type="ECO:0000259" key="3">
    <source>
        <dbReference type="Pfam" id="PF03389"/>
    </source>
</evidence>
<dbReference type="Gene3D" id="3.30.930.30">
    <property type="match status" value="1"/>
</dbReference>
<feature type="domain" description="MobA/MobL protein" evidence="3">
    <location>
        <begin position="17"/>
        <end position="166"/>
    </location>
</feature>
<dbReference type="InterPro" id="IPR005053">
    <property type="entry name" value="MobA_MobL"/>
</dbReference>
<proteinExistence type="inferred from homology"/>
<feature type="non-terminal residue" evidence="4">
    <location>
        <position position="178"/>
    </location>
</feature>
<organism evidence="4 5">
    <name type="scientific">Sphingobium yanoikuyae</name>
    <name type="common">Sphingomonas yanoikuyae</name>
    <dbReference type="NCBI Taxonomy" id="13690"/>
    <lineage>
        <taxon>Bacteria</taxon>
        <taxon>Pseudomonadati</taxon>
        <taxon>Pseudomonadota</taxon>
        <taxon>Alphaproteobacteria</taxon>
        <taxon>Sphingomonadales</taxon>
        <taxon>Sphingomonadaceae</taxon>
        <taxon>Sphingobium</taxon>
    </lineage>
</organism>
<evidence type="ECO:0000256" key="2">
    <source>
        <dbReference type="ARBA" id="ARBA00022971"/>
    </source>
</evidence>
<comment type="similarity">
    <text evidence="1">Belongs to the MobA/MobL family.</text>
</comment>
<dbReference type="Proteomes" id="UP000287401">
    <property type="component" value="Unassembled WGS sequence"/>
</dbReference>
<keyword evidence="2" id="KW-0184">Conjugation</keyword>
<name>A0A430B9Z7_SPHYA</name>
<evidence type="ECO:0000313" key="4">
    <source>
        <dbReference type="EMBL" id="RSU45385.1"/>
    </source>
</evidence>
<dbReference type="NCBIfam" id="NF041496">
    <property type="entry name" value="MobQ"/>
    <property type="match status" value="1"/>
</dbReference>
<dbReference type="AlphaFoldDB" id="A0A430B9Z7"/>
<reference evidence="4 5" key="1">
    <citation type="submission" date="2018-07" db="EMBL/GenBank/DDBJ databases">
        <title>Genomic and Epidemiologic Investigation of an Indolent Hospital Outbreak.</title>
        <authorList>
            <person name="Johnson R.C."/>
            <person name="Deming C."/>
            <person name="Conlan S."/>
            <person name="Zellmer C.J."/>
            <person name="Michelin A.V."/>
            <person name="Lee-Lin S."/>
            <person name="Thomas P.J."/>
            <person name="Park M."/>
            <person name="Weingarten R.A."/>
            <person name="Less J."/>
            <person name="Dekker J.P."/>
            <person name="Frank K.M."/>
            <person name="Musser K.A."/>
            <person name="Mcquiston J.R."/>
            <person name="Henderson D.K."/>
            <person name="Lau A.F."/>
            <person name="Palmore T.N."/>
            <person name="Segre J.A."/>
        </authorList>
    </citation>
    <scope>NUCLEOTIDE SEQUENCE [LARGE SCALE GENOMIC DNA]</scope>
    <source>
        <strain evidence="4 5">SK-NIH.Env6_1116</strain>
    </source>
</reference>
<accession>A0A430B9Z7</accession>
<comment type="caution">
    <text evidence="4">The sequence shown here is derived from an EMBL/GenBank/DDBJ whole genome shotgun (WGS) entry which is preliminary data.</text>
</comment>
<sequence length="178" mass="19574">MASFHLAVKTISRSAGRSATAAAAYRAGVEITDERTGLVHDYTRKQGVEHNALVVPADAPAWANNRAALWNAAEQAETRKNSTVAREYEIALPAELSAEARRELALGLAREISERHGVAVDVAIHAPGREGDQRNHHAHLLTTTRRIGPEGLGEKTRELDQKTSGEVERWRGRWAEMQ</sequence>
<protein>
    <submittedName>
        <fullName evidence="4">Conjugal transfer protein TraA</fullName>
    </submittedName>
</protein>
<dbReference type="Pfam" id="PF03389">
    <property type="entry name" value="MobA_MobL"/>
    <property type="match status" value="1"/>
</dbReference>
<evidence type="ECO:0000313" key="5">
    <source>
        <dbReference type="Proteomes" id="UP000287401"/>
    </source>
</evidence>
<dbReference type="EMBL" id="QRAL01000089">
    <property type="protein sequence ID" value="RSU45385.1"/>
    <property type="molecule type" value="Genomic_DNA"/>
</dbReference>
<dbReference type="RefSeq" id="WP_164546222.1">
    <property type="nucleotide sequence ID" value="NZ_QRAL01000089.1"/>
</dbReference>